<sequence length="1150" mass="129582">MATIIRPNQEFTTKATVSRGDIQMVSWIIFSGHNSDSANILQIQPKIGLELDHSFSQEGKYRIAAYQKEIQTKEDYQSSTELKHVDITVNYNILDGNKLQPKNPENFLTGDSLRKNFPAVFEAKFLIKPPTADELSRLQFRLEDAAGNKLNEGSAAANVFTFTPGNSNAKYRLIAEYTNEAGVVSKQTFSGTSKALSIKDITHGAQLVRPGTAMSFSITKTQFQFPVGSGSDLPESGEIKWNLDKTLIGTGKTISIPGNLLLQKKKYHIEAYVTSALKKIGGDNNDSANNDWHFEVKENIVEKIKTIKKPKAGLIGDFEIEEMTFKDYNVAKDGAISWRLTGPETGGGSEKTFSKLFKIAGEYTLSCTMGGRACKEPLEISIVAPIINVDKCKWIDKDNGSGNIITKAGQNQEVCLFLSGDGLDNENLTLNIYDDDTLGKTLVYTFTFDSNDKHKSGFYHPFTITEDIITKIKENGTADYGDLFFNIVRNNVDLQIKNGDKKLGEFLKVTLDPEIINAYFCDANDTKQILISALNGALYFKIYAINMVDKKVEINFLTESDAYWSWKDELELDDFEDIKSKFSDERITDTKTATFNKKGEIIVPVDLSKIGKPKNFIRLNAMVKIIDETNKGEAQGFYMIHKDLTLLYPPATLPNLAENKGAVMVGREQISGGENKSEDKCPRCEDEITLKIIEDAFQVYSNQKDFREKIVSSLNKFIKQRKDQGKDLHLNTCLRKAHFFAQVAVETLGIHGDWTVEGKMNHSVTSAKSAFGDRAKALESKGLLSSYCNDRPQERLLNYMYARGNGYDNGNGIESSGDGWKFRGRGLKQITGRGNYNMISGVLKDIFPAEYNKLPQSNRGEERLESHPEKVEEIDYAVITAIAYWEKHEIWKLADKITSKSNSDDDFKSIRKKVVGESGFKWKVAKDYFQKTYDAFRVSECQQVFSENSATTGDYNLYKTDYIKKTYSKVMTSESKTYKFEVYKNGVLEKSYTLEKSEHGFFNFPESGVNWGRYGTRDSGKSIGGDNWAKEECVAALLGFFYSVKESAINEKLFYNDISSHDGVTNLGHETHKTGKDIDIRYPGCTNSDGEQLWTVAKQYWGSEKKLDEIMQKIYKIAVEWNFVKNYQYKTVTNASYAGKHANHFHIGLK</sequence>
<gene>
    <name evidence="1" type="ORF">HNQ03_002357</name>
</gene>
<dbReference type="EMBL" id="JABSNO010000018">
    <property type="protein sequence ID" value="NRS93270.1"/>
    <property type="molecule type" value="Genomic_DNA"/>
</dbReference>
<evidence type="ECO:0000313" key="1">
    <source>
        <dbReference type="EMBL" id="NRS93270.1"/>
    </source>
</evidence>
<dbReference type="RefSeq" id="WP_173779840.1">
    <property type="nucleotide sequence ID" value="NZ_JABSNO010000018.1"/>
</dbReference>
<dbReference type="Gene3D" id="1.10.530.10">
    <property type="match status" value="1"/>
</dbReference>
<dbReference type="InterPro" id="IPR009045">
    <property type="entry name" value="Zn_M74/Hedgehog-like"/>
</dbReference>
<dbReference type="SUPFAM" id="SSF53955">
    <property type="entry name" value="Lysozyme-like"/>
    <property type="match status" value="1"/>
</dbReference>
<dbReference type="InterPro" id="IPR023346">
    <property type="entry name" value="Lysozyme-like_dom_sf"/>
</dbReference>
<dbReference type="AlphaFoldDB" id="A0A8J8K626"/>
<evidence type="ECO:0000313" key="2">
    <source>
        <dbReference type="Proteomes" id="UP000610746"/>
    </source>
</evidence>
<dbReference type="SUPFAM" id="SSF55166">
    <property type="entry name" value="Hedgehog/DD-peptidase"/>
    <property type="match status" value="1"/>
</dbReference>
<reference evidence="1" key="1">
    <citation type="submission" date="2020-05" db="EMBL/GenBank/DDBJ databases">
        <title>Genomic Encyclopedia of Type Strains, Phase IV (KMG-V): Genome sequencing to study the core and pangenomes of soil and plant-associated prokaryotes.</title>
        <authorList>
            <person name="Whitman W."/>
        </authorList>
    </citation>
    <scope>NUCLEOTIDE SEQUENCE</scope>
    <source>
        <strain evidence="1">16F</strain>
    </source>
</reference>
<comment type="caution">
    <text evidence="1">The sequence shown here is derived from an EMBL/GenBank/DDBJ whole genome shotgun (WGS) entry which is preliminary data.</text>
</comment>
<accession>A0A8J8K626</accession>
<proteinExistence type="predicted"/>
<protein>
    <submittedName>
        <fullName evidence="1">Putative chitinase</fullName>
    </submittedName>
</protein>
<keyword evidence="2" id="KW-1185">Reference proteome</keyword>
<organism evidence="1 2">
    <name type="scientific">Frigoriflavimonas asaccharolytica</name>
    <dbReference type="NCBI Taxonomy" id="2735899"/>
    <lineage>
        <taxon>Bacteria</taxon>
        <taxon>Pseudomonadati</taxon>
        <taxon>Bacteroidota</taxon>
        <taxon>Flavobacteriia</taxon>
        <taxon>Flavobacteriales</taxon>
        <taxon>Weeksellaceae</taxon>
        <taxon>Frigoriflavimonas</taxon>
    </lineage>
</organism>
<dbReference type="Gene3D" id="3.30.1380.10">
    <property type="match status" value="1"/>
</dbReference>
<name>A0A8J8K626_9FLAO</name>
<dbReference type="Proteomes" id="UP000610746">
    <property type="component" value="Unassembled WGS sequence"/>
</dbReference>